<dbReference type="EMBL" id="ABOX02000015">
    <property type="protein sequence ID" value="EEF60582.1"/>
    <property type="molecule type" value="Genomic_DNA"/>
</dbReference>
<evidence type="ECO:0000256" key="4">
    <source>
        <dbReference type="ARBA" id="ARBA00022989"/>
    </source>
</evidence>
<protein>
    <recommendedName>
        <fullName evidence="9">Type II secretory pathway pseudopilin PulG-like protein</fullName>
    </recommendedName>
</protein>
<dbReference type="NCBIfam" id="TIGR02532">
    <property type="entry name" value="IV_pilin_GFxxxE"/>
    <property type="match status" value="1"/>
</dbReference>
<dbReference type="PANTHER" id="PTHR30093">
    <property type="entry name" value="GENERAL SECRETION PATHWAY PROTEIN G"/>
    <property type="match status" value="1"/>
</dbReference>
<accession>B9XHK4</accession>
<dbReference type="AlphaFoldDB" id="B9XHK4"/>
<dbReference type="PROSITE" id="PS00409">
    <property type="entry name" value="PROKAR_NTER_METHYL"/>
    <property type="match status" value="1"/>
</dbReference>
<comment type="caution">
    <text evidence="7">The sequence shown here is derived from an EMBL/GenBank/DDBJ whole genome shotgun (WGS) entry which is preliminary data.</text>
</comment>
<evidence type="ECO:0000256" key="6">
    <source>
        <dbReference type="SAM" id="Phobius"/>
    </source>
</evidence>
<evidence type="ECO:0000313" key="8">
    <source>
        <dbReference type="Proteomes" id="UP000003688"/>
    </source>
</evidence>
<dbReference type="GO" id="GO:0016020">
    <property type="term" value="C:membrane"/>
    <property type="evidence" value="ECO:0007669"/>
    <property type="project" value="UniProtKB-SubCell"/>
</dbReference>
<evidence type="ECO:0000256" key="5">
    <source>
        <dbReference type="ARBA" id="ARBA00023136"/>
    </source>
</evidence>
<dbReference type="InterPro" id="IPR045584">
    <property type="entry name" value="Pilin-like"/>
</dbReference>
<reference evidence="7 8" key="1">
    <citation type="journal article" date="2011" name="J. Bacteriol.">
        <title>Genome sequence of 'Pedosphaera parvula' Ellin514, an aerobic Verrucomicrobial isolate from pasture soil.</title>
        <authorList>
            <person name="Kant R."/>
            <person name="van Passel M.W."/>
            <person name="Sangwan P."/>
            <person name="Palva A."/>
            <person name="Lucas S."/>
            <person name="Copeland A."/>
            <person name="Lapidus A."/>
            <person name="Glavina Del Rio T."/>
            <person name="Dalin E."/>
            <person name="Tice H."/>
            <person name="Bruce D."/>
            <person name="Goodwin L."/>
            <person name="Pitluck S."/>
            <person name="Chertkov O."/>
            <person name="Larimer F.W."/>
            <person name="Land M.L."/>
            <person name="Hauser L."/>
            <person name="Brettin T.S."/>
            <person name="Detter J.C."/>
            <person name="Han S."/>
            <person name="de Vos W.M."/>
            <person name="Janssen P.H."/>
            <person name="Smidt H."/>
        </authorList>
    </citation>
    <scope>NUCLEOTIDE SEQUENCE [LARGE SCALE GENOMIC DNA]</scope>
    <source>
        <strain evidence="7 8">Ellin514</strain>
    </source>
</reference>
<dbReference type="Gene3D" id="3.30.700.10">
    <property type="entry name" value="Glycoprotein, Type 4 Pilin"/>
    <property type="match status" value="1"/>
</dbReference>
<keyword evidence="5 6" id="KW-0472">Membrane</keyword>
<dbReference type="InterPro" id="IPR012902">
    <property type="entry name" value="N_methyl_site"/>
</dbReference>
<dbReference type="PANTHER" id="PTHR30093:SF44">
    <property type="entry name" value="TYPE II SECRETION SYSTEM CORE PROTEIN G"/>
    <property type="match status" value="1"/>
</dbReference>
<dbReference type="STRING" id="320771.Cflav_PD6172"/>
<keyword evidence="2" id="KW-0488">Methylation</keyword>
<comment type="subcellular location">
    <subcellularLocation>
        <location evidence="1">Membrane</location>
        <topology evidence="1">Single-pass membrane protein</topology>
    </subcellularLocation>
</comment>
<evidence type="ECO:0000256" key="2">
    <source>
        <dbReference type="ARBA" id="ARBA00022481"/>
    </source>
</evidence>
<gene>
    <name evidence="7" type="ORF">Cflav_PD6172</name>
</gene>
<proteinExistence type="predicted"/>
<keyword evidence="8" id="KW-1185">Reference proteome</keyword>
<keyword evidence="4 6" id="KW-1133">Transmembrane helix</keyword>
<dbReference type="Pfam" id="PF07963">
    <property type="entry name" value="N_methyl"/>
    <property type="match status" value="1"/>
</dbReference>
<organism evidence="7 8">
    <name type="scientific">Pedosphaera parvula (strain Ellin514)</name>
    <dbReference type="NCBI Taxonomy" id="320771"/>
    <lineage>
        <taxon>Bacteria</taxon>
        <taxon>Pseudomonadati</taxon>
        <taxon>Verrucomicrobiota</taxon>
        <taxon>Pedosphaerae</taxon>
        <taxon>Pedosphaerales</taxon>
        <taxon>Pedosphaeraceae</taxon>
        <taxon>Pedosphaera</taxon>
    </lineage>
</organism>
<evidence type="ECO:0000256" key="3">
    <source>
        <dbReference type="ARBA" id="ARBA00022692"/>
    </source>
</evidence>
<evidence type="ECO:0000313" key="7">
    <source>
        <dbReference type="EMBL" id="EEF60582.1"/>
    </source>
</evidence>
<name>B9XHK4_PEDPL</name>
<sequence length="322" mass="34640">MDLTYRSLMGGNGCKRRSRLIQVEQKATMKTKDTKTIRKIKPDRGFTLIELLVVIAIIAILAAMLLPALSKAKDKALGVACLNNTKQIGLAVIIYAGDNSDCFPMPPGVSWEVGPYNNAKGLACGGEWFRADKKTPNTPAPLLVSQLANNKVWVCPKRRRGLTYKSEPGEFDPSITGFLSYGFNLVGVFGVPVTAGSYNNKPFKIASSAKPSDMVMSTDSSGSNDPANCSAGDLSGDAAWLDIVWAGSGSDKYPRLQTAYAKHNKRVDVIYVDGHSAFSLPSQLSWGQFYGKFSGTMDNGASATSAICAPSFDAKEWSQTPE</sequence>
<dbReference type="Proteomes" id="UP000003688">
    <property type="component" value="Unassembled WGS sequence"/>
</dbReference>
<feature type="transmembrane region" description="Helical" evidence="6">
    <location>
        <begin position="45"/>
        <end position="66"/>
    </location>
</feature>
<evidence type="ECO:0000256" key="1">
    <source>
        <dbReference type="ARBA" id="ARBA00004167"/>
    </source>
</evidence>
<evidence type="ECO:0008006" key="9">
    <source>
        <dbReference type="Google" id="ProtNLM"/>
    </source>
</evidence>
<dbReference type="SUPFAM" id="SSF54523">
    <property type="entry name" value="Pili subunits"/>
    <property type="match status" value="1"/>
</dbReference>
<keyword evidence="3 6" id="KW-0812">Transmembrane</keyword>